<organism evidence="2 3">
    <name type="scientific">Byssothecium circinans</name>
    <dbReference type="NCBI Taxonomy" id="147558"/>
    <lineage>
        <taxon>Eukaryota</taxon>
        <taxon>Fungi</taxon>
        <taxon>Dikarya</taxon>
        <taxon>Ascomycota</taxon>
        <taxon>Pezizomycotina</taxon>
        <taxon>Dothideomycetes</taxon>
        <taxon>Pleosporomycetidae</taxon>
        <taxon>Pleosporales</taxon>
        <taxon>Massarineae</taxon>
        <taxon>Massarinaceae</taxon>
        <taxon>Byssothecium</taxon>
    </lineage>
</organism>
<keyword evidence="3" id="KW-1185">Reference proteome</keyword>
<gene>
    <name evidence="2" type="ORF">CC80DRAFT_544866</name>
</gene>
<proteinExistence type="predicted"/>
<evidence type="ECO:0000313" key="3">
    <source>
        <dbReference type="Proteomes" id="UP000800035"/>
    </source>
</evidence>
<sequence length="157" mass="17960">MLSQPLNELDEGYTTQPRMKFTRNLVEYCNRQESRQDEIPSKAIDVRPVSRGGRNVVGIKRSATDTDISGYRQAKRPREQISLDSHIQESLKNPQSPVTAEDMGLEIVQSPYPIKFTDDLVSLLCIGKGQIRRFKKKDSLQKHTNQHDAEGQFRQGF</sequence>
<evidence type="ECO:0000313" key="2">
    <source>
        <dbReference type="EMBL" id="KAF1960418.1"/>
    </source>
</evidence>
<protein>
    <submittedName>
        <fullName evidence="2">Uncharacterized protein</fullName>
    </submittedName>
</protein>
<feature type="region of interest" description="Disordered" evidence="1">
    <location>
        <begin position="137"/>
        <end position="157"/>
    </location>
</feature>
<dbReference type="OrthoDB" id="5426797at2759"/>
<reference evidence="2" key="1">
    <citation type="journal article" date="2020" name="Stud. Mycol.">
        <title>101 Dothideomycetes genomes: a test case for predicting lifestyles and emergence of pathogens.</title>
        <authorList>
            <person name="Haridas S."/>
            <person name="Albert R."/>
            <person name="Binder M."/>
            <person name="Bloem J."/>
            <person name="Labutti K."/>
            <person name="Salamov A."/>
            <person name="Andreopoulos B."/>
            <person name="Baker S."/>
            <person name="Barry K."/>
            <person name="Bills G."/>
            <person name="Bluhm B."/>
            <person name="Cannon C."/>
            <person name="Castanera R."/>
            <person name="Culley D."/>
            <person name="Daum C."/>
            <person name="Ezra D."/>
            <person name="Gonzalez J."/>
            <person name="Henrissat B."/>
            <person name="Kuo A."/>
            <person name="Liang C."/>
            <person name="Lipzen A."/>
            <person name="Lutzoni F."/>
            <person name="Magnuson J."/>
            <person name="Mondo S."/>
            <person name="Nolan M."/>
            <person name="Ohm R."/>
            <person name="Pangilinan J."/>
            <person name="Park H.-J."/>
            <person name="Ramirez L."/>
            <person name="Alfaro M."/>
            <person name="Sun H."/>
            <person name="Tritt A."/>
            <person name="Yoshinaga Y."/>
            <person name="Zwiers L.-H."/>
            <person name="Turgeon B."/>
            <person name="Goodwin S."/>
            <person name="Spatafora J."/>
            <person name="Crous P."/>
            <person name="Grigoriev I."/>
        </authorList>
    </citation>
    <scope>NUCLEOTIDE SEQUENCE</scope>
    <source>
        <strain evidence="2">CBS 675.92</strain>
    </source>
</reference>
<dbReference type="AlphaFoldDB" id="A0A6A5U6U6"/>
<evidence type="ECO:0000256" key="1">
    <source>
        <dbReference type="SAM" id="MobiDB-lite"/>
    </source>
</evidence>
<feature type="compositionally biased region" description="Basic and acidic residues" evidence="1">
    <location>
        <begin position="137"/>
        <end position="151"/>
    </location>
</feature>
<dbReference type="EMBL" id="ML976983">
    <property type="protein sequence ID" value="KAF1960418.1"/>
    <property type="molecule type" value="Genomic_DNA"/>
</dbReference>
<name>A0A6A5U6U6_9PLEO</name>
<accession>A0A6A5U6U6</accession>
<dbReference type="Proteomes" id="UP000800035">
    <property type="component" value="Unassembled WGS sequence"/>
</dbReference>